<dbReference type="PROSITE" id="PS51996">
    <property type="entry name" value="TR_MART"/>
    <property type="match status" value="1"/>
</dbReference>
<keyword evidence="2 3" id="KW-0802">TPR repeat</keyword>
<dbReference type="Gene3D" id="1.25.40.10">
    <property type="entry name" value="Tetratricopeptide repeat domain"/>
    <property type="match status" value="2"/>
</dbReference>
<dbReference type="PROSITE" id="PS50005">
    <property type="entry name" value="TPR"/>
    <property type="match status" value="2"/>
</dbReference>
<organism evidence="4 5">
    <name type="scientific">Adineta steineri</name>
    <dbReference type="NCBI Taxonomy" id="433720"/>
    <lineage>
        <taxon>Eukaryota</taxon>
        <taxon>Metazoa</taxon>
        <taxon>Spiralia</taxon>
        <taxon>Gnathifera</taxon>
        <taxon>Rotifera</taxon>
        <taxon>Eurotatoria</taxon>
        <taxon>Bdelloidea</taxon>
        <taxon>Adinetida</taxon>
        <taxon>Adinetidae</taxon>
        <taxon>Adineta</taxon>
    </lineage>
</organism>
<keyword evidence="5" id="KW-1185">Reference proteome</keyword>
<dbReference type="Pfam" id="PF13424">
    <property type="entry name" value="TPR_12"/>
    <property type="match status" value="1"/>
</dbReference>
<dbReference type="InterPro" id="IPR043472">
    <property type="entry name" value="Macro_dom-like"/>
</dbReference>
<dbReference type="SUPFAM" id="SSF48452">
    <property type="entry name" value="TPR-like"/>
    <property type="match status" value="1"/>
</dbReference>
<dbReference type="AlphaFoldDB" id="A0A815BTF7"/>
<dbReference type="EMBL" id="CAJNOM010000245">
    <property type="protein sequence ID" value="CAF1277855.1"/>
    <property type="molecule type" value="Genomic_DNA"/>
</dbReference>
<keyword evidence="1" id="KW-0677">Repeat</keyword>
<evidence type="ECO:0000256" key="1">
    <source>
        <dbReference type="ARBA" id="ARBA00022737"/>
    </source>
</evidence>
<name>A0A815BTF7_9BILA</name>
<protein>
    <submittedName>
        <fullName evidence="4">Uncharacterized protein</fullName>
    </submittedName>
</protein>
<feature type="repeat" description="TPR" evidence="3">
    <location>
        <begin position="622"/>
        <end position="655"/>
    </location>
</feature>
<dbReference type="InterPro" id="IPR019734">
    <property type="entry name" value="TPR_rpt"/>
</dbReference>
<evidence type="ECO:0000256" key="2">
    <source>
        <dbReference type="ARBA" id="ARBA00022803"/>
    </source>
</evidence>
<dbReference type="SUPFAM" id="SSF56399">
    <property type="entry name" value="ADP-ribosylation"/>
    <property type="match status" value="1"/>
</dbReference>
<sequence length="770" mass="89341">MIKTKLPSLIESISRPTKTLFVEVKQITLAPIRSREPIFNPRLNEINNGLTGKALILHREKSARAKNSIKLPSIISQTSTSTYRVPRTKEPIFVIKNNHEATKHKLPSILPKHPMKKILTHKQDPLAKLITKKDPIPVISKNVNQTQSQSGNSTVRSQVHFVSPFRLIWLDPNIMMLNEDHRDQINQLQEVVDRINFFTDSQLCTNFLQKKTDEKLFLIVSNILSQSMIPHIHGLSHLQNIFIFTEIIPKNKQWIKNWPKIKGIFHDIESIHQHLQQEIQRCRTESTAISNSSINLNRLDSSFMYTQLLKEILLHIENDHTAMKELIEFFRKSHSHMLDRKIIDEFEQDYYKHTPVWWYTRSSFIFDMINSALRSQDVSVIIHTRFFIRDLHTQIKQLYKLPTDTMILYRGQGLSYGDFQQLRTLVGGLYSFHQFLSASVDRDVALSFARSSGQDPDLIGILFHINIDPATIESHFFASLEKESYFKQENEFLFTMHTVFRIGEIKQLKDRLWQVELSLTREDDNDLRTLTEQIREVTYGSTGWNRLGKLFLKIGKLDKAEEIFKILIKKSSEDNLDELAHYYHLMGTIKENQNNYIEALDFYLKTVKIYQSVSNSHHFDSATLYNKIGSIYQRNKEYSKALEFHQMAKDVQEKSKPPNITELGITYGNLAVWITNNVAKFRAFIAAAVANTIGDGSNTYLLLGPIGTGAFGNDVTHIGYVFRDVLRSEMMGSDGPIRNAFENIWFVSTDKWKNELFEKILNEETMVETE</sequence>
<comment type="caution">
    <text evidence="4">The sequence shown here is derived from an EMBL/GenBank/DDBJ whole genome shotgun (WGS) entry which is preliminary data.</text>
</comment>
<dbReference type="Gene3D" id="3.40.220.10">
    <property type="entry name" value="Leucine Aminopeptidase, subunit E, domain 1"/>
    <property type="match status" value="1"/>
</dbReference>
<dbReference type="PANTHER" id="PTHR45641:SF1">
    <property type="entry name" value="AAA+ ATPASE DOMAIN-CONTAINING PROTEIN"/>
    <property type="match status" value="1"/>
</dbReference>
<dbReference type="SMART" id="SM00028">
    <property type="entry name" value="TPR"/>
    <property type="match status" value="3"/>
</dbReference>
<reference evidence="4" key="1">
    <citation type="submission" date="2021-02" db="EMBL/GenBank/DDBJ databases">
        <authorList>
            <person name="Nowell W R."/>
        </authorList>
    </citation>
    <scope>NUCLEOTIDE SEQUENCE</scope>
</reference>
<gene>
    <name evidence="4" type="ORF">QVE165_LOCUS29967</name>
</gene>
<dbReference type="OrthoDB" id="1926212at2759"/>
<dbReference type="Proteomes" id="UP000663832">
    <property type="component" value="Unassembled WGS sequence"/>
</dbReference>
<feature type="repeat" description="TPR" evidence="3">
    <location>
        <begin position="541"/>
        <end position="574"/>
    </location>
</feature>
<evidence type="ECO:0000313" key="5">
    <source>
        <dbReference type="Proteomes" id="UP000663832"/>
    </source>
</evidence>
<evidence type="ECO:0000313" key="4">
    <source>
        <dbReference type="EMBL" id="CAF1277855.1"/>
    </source>
</evidence>
<dbReference type="InterPro" id="IPR011990">
    <property type="entry name" value="TPR-like_helical_dom_sf"/>
</dbReference>
<proteinExistence type="predicted"/>
<evidence type="ECO:0000256" key="3">
    <source>
        <dbReference type="PROSITE-ProRule" id="PRU00339"/>
    </source>
</evidence>
<dbReference type="PANTHER" id="PTHR45641">
    <property type="entry name" value="TETRATRICOPEPTIDE REPEAT PROTEIN (AFU_ORTHOLOGUE AFUA_6G03870)"/>
    <property type="match status" value="1"/>
</dbReference>
<accession>A0A815BTF7</accession>
<dbReference type="Gene3D" id="3.90.176.10">
    <property type="entry name" value="Toxin ADP-ribosyltransferase, Chain A, domain 1"/>
    <property type="match status" value="1"/>
</dbReference>